<organism evidence="1 2">
    <name type="scientific">Trichomonas vaginalis (strain ATCC PRA-98 / G3)</name>
    <dbReference type="NCBI Taxonomy" id="412133"/>
    <lineage>
        <taxon>Eukaryota</taxon>
        <taxon>Metamonada</taxon>
        <taxon>Parabasalia</taxon>
        <taxon>Trichomonadida</taxon>
        <taxon>Trichomonadidae</taxon>
        <taxon>Trichomonas</taxon>
    </lineage>
</organism>
<dbReference type="AlphaFoldDB" id="A2ETM6"/>
<dbReference type="SUPFAM" id="SSF48371">
    <property type="entry name" value="ARM repeat"/>
    <property type="match status" value="1"/>
</dbReference>
<protein>
    <submittedName>
        <fullName evidence="1">Uncharacterized protein</fullName>
    </submittedName>
</protein>
<accession>A2ETM6</accession>
<dbReference type="InterPro" id="IPR016024">
    <property type="entry name" value="ARM-type_fold"/>
</dbReference>
<proteinExistence type="predicted"/>
<dbReference type="InParanoid" id="A2ETM6"/>
<dbReference type="VEuPathDB" id="TrichDB:TVAG_195870"/>
<reference evidence="1" key="2">
    <citation type="journal article" date="2007" name="Science">
        <title>Draft genome sequence of the sexually transmitted pathogen Trichomonas vaginalis.</title>
        <authorList>
            <person name="Carlton J.M."/>
            <person name="Hirt R.P."/>
            <person name="Silva J.C."/>
            <person name="Delcher A.L."/>
            <person name="Schatz M."/>
            <person name="Zhao Q."/>
            <person name="Wortman J.R."/>
            <person name="Bidwell S.L."/>
            <person name="Alsmark U.C.M."/>
            <person name="Besteiro S."/>
            <person name="Sicheritz-Ponten T."/>
            <person name="Noel C.J."/>
            <person name="Dacks J.B."/>
            <person name="Foster P.G."/>
            <person name="Simillion C."/>
            <person name="Van de Peer Y."/>
            <person name="Miranda-Saavedra D."/>
            <person name="Barton G.J."/>
            <person name="Westrop G.D."/>
            <person name="Mueller S."/>
            <person name="Dessi D."/>
            <person name="Fiori P.L."/>
            <person name="Ren Q."/>
            <person name="Paulsen I."/>
            <person name="Zhang H."/>
            <person name="Bastida-Corcuera F.D."/>
            <person name="Simoes-Barbosa A."/>
            <person name="Brown M.T."/>
            <person name="Hayes R.D."/>
            <person name="Mukherjee M."/>
            <person name="Okumura C.Y."/>
            <person name="Schneider R."/>
            <person name="Smith A.J."/>
            <person name="Vanacova S."/>
            <person name="Villalvazo M."/>
            <person name="Haas B.J."/>
            <person name="Pertea M."/>
            <person name="Feldblyum T.V."/>
            <person name="Utterback T.R."/>
            <person name="Shu C.L."/>
            <person name="Osoegawa K."/>
            <person name="de Jong P.J."/>
            <person name="Hrdy I."/>
            <person name="Horvathova L."/>
            <person name="Zubacova Z."/>
            <person name="Dolezal P."/>
            <person name="Malik S.B."/>
            <person name="Logsdon J.M. Jr."/>
            <person name="Henze K."/>
            <person name="Gupta A."/>
            <person name="Wang C.C."/>
            <person name="Dunne R.L."/>
            <person name="Upcroft J.A."/>
            <person name="Upcroft P."/>
            <person name="White O."/>
            <person name="Salzberg S.L."/>
            <person name="Tang P."/>
            <person name="Chiu C.-H."/>
            <person name="Lee Y.-S."/>
            <person name="Embley T.M."/>
            <person name="Coombs G.H."/>
            <person name="Mottram J.C."/>
            <person name="Tachezy J."/>
            <person name="Fraser-Liggett C.M."/>
            <person name="Johnson P.J."/>
        </authorList>
    </citation>
    <scope>NUCLEOTIDE SEQUENCE [LARGE SCALE GENOMIC DNA]</scope>
    <source>
        <strain evidence="1">G3</strain>
    </source>
</reference>
<evidence type="ECO:0000313" key="1">
    <source>
        <dbReference type="EMBL" id="EAY03994.1"/>
    </source>
</evidence>
<reference evidence="1" key="1">
    <citation type="submission" date="2006-10" db="EMBL/GenBank/DDBJ databases">
        <authorList>
            <person name="Amadeo P."/>
            <person name="Zhao Q."/>
            <person name="Wortman J."/>
            <person name="Fraser-Liggett C."/>
            <person name="Carlton J."/>
        </authorList>
    </citation>
    <scope>NUCLEOTIDE SEQUENCE</scope>
    <source>
        <strain evidence="1">G3</strain>
    </source>
</reference>
<sequence length="246" mass="28019">MEEVITSNTSIASMIIDHLKSIAIRFNDPDAGDPISREEILHLILNLIIQISEFDSNFDHLLESNIFSIIFAIFPSLFGRNVDCFLDILMQMVRKDTNHVFIDLMLNELDFNALLKTGSNTVFLIINEMLSADQSLSSFFLSLDLIPLLTNSLDEGNFFEKITSAQTLTTLIQSCDDNSLEKFSNNPEMVENILDLCTTEIPSENIVHIAEALYRIRNAEQDNEEIQDLFSTYDFDSIIEKYSEDP</sequence>
<name>A2ETM6_TRIV3</name>
<keyword evidence="2" id="KW-1185">Reference proteome</keyword>
<dbReference type="RefSeq" id="XP_001316217.1">
    <property type="nucleotide sequence ID" value="XM_001316182.1"/>
</dbReference>
<dbReference type="InterPro" id="IPR011989">
    <property type="entry name" value="ARM-like"/>
</dbReference>
<dbReference type="KEGG" id="tva:4761843"/>
<dbReference type="Gene3D" id="1.25.10.10">
    <property type="entry name" value="Leucine-rich Repeat Variant"/>
    <property type="match status" value="1"/>
</dbReference>
<dbReference type="EMBL" id="DS113488">
    <property type="protein sequence ID" value="EAY03994.1"/>
    <property type="molecule type" value="Genomic_DNA"/>
</dbReference>
<evidence type="ECO:0000313" key="2">
    <source>
        <dbReference type="Proteomes" id="UP000001542"/>
    </source>
</evidence>
<dbReference type="SMR" id="A2ETM6"/>
<dbReference type="Proteomes" id="UP000001542">
    <property type="component" value="Unassembled WGS sequence"/>
</dbReference>
<gene>
    <name evidence="1" type="ORF">TVAG_195870</name>
</gene>
<dbReference type="VEuPathDB" id="TrichDB:TVAGG3_0404100"/>